<dbReference type="InterPro" id="IPR050114">
    <property type="entry name" value="UPF0173_UPF0282_UlaG_hydrolase"/>
</dbReference>
<dbReference type="STRING" id="897.B2D07_18765"/>
<sequence>MLSDVLSKIKWLGHDGFEISSDDIRLVVDPYQIEDGEPADIILITHPHFDHCSVDDIEKIRTPATVFVTEAESARKLTGDVRVVKPGDRLTVMGIDIEAVPAYNTNKDFHPKKNKWLGFIITIDGVRIYHAGDTDLIPEMNDLSVDIALLPVSGTYVMTAAEAVEAAGKIKPKVAIPMHYDAIVGTRDDAAKFKAALSGVCEVVVLNK</sequence>
<feature type="domain" description="Metallo-beta-lactamase" evidence="1">
    <location>
        <begin position="13"/>
        <end position="179"/>
    </location>
</feature>
<gene>
    <name evidence="2" type="ORF">dsmv_3776</name>
</gene>
<dbReference type="Gene3D" id="3.60.15.10">
    <property type="entry name" value="Ribonuclease Z/Hydroxyacylglutathione hydrolase-like"/>
    <property type="match status" value="1"/>
</dbReference>
<evidence type="ECO:0000313" key="2">
    <source>
        <dbReference type="EMBL" id="EPR44826.1"/>
    </source>
</evidence>
<comment type="caution">
    <text evidence="2">The sequence shown here is derived from an EMBL/GenBank/DDBJ whole genome shotgun (WGS) entry which is preliminary data.</text>
</comment>
<evidence type="ECO:0000313" key="3">
    <source>
        <dbReference type="Proteomes" id="UP000014977"/>
    </source>
</evidence>
<dbReference type="RefSeq" id="WP_020875383.1">
    <property type="nucleotide sequence ID" value="NZ_ATHJ01000016.1"/>
</dbReference>
<dbReference type="PANTHER" id="PTHR43546:SF8">
    <property type="entry name" value="METALLO-BETA-LACTAMASE DOMAIN-CONTAINING PROTEIN"/>
    <property type="match status" value="1"/>
</dbReference>
<evidence type="ECO:0000259" key="1">
    <source>
        <dbReference type="SMART" id="SM00849"/>
    </source>
</evidence>
<dbReference type="AlphaFoldDB" id="S7U5P5"/>
<dbReference type="PATRIC" id="fig|1121405.3.peg.262"/>
<dbReference type="Proteomes" id="UP000014977">
    <property type="component" value="Unassembled WGS sequence"/>
</dbReference>
<dbReference type="Pfam" id="PF13483">
    <property type="entry name" value="Lactamase_B_3"/>
    <property type="match status" value="1"/>
</dbReference>
<keyword evidence="3" id="KW-1185">Reference proteome</keyword>
<proteinExistence type="predicted"/>
<dbReference type="OrthoDB" id="9789133at2"/>
<accession>S7U5P5</accession>
<dbReference type="SUPFAM" id="SSF56281">
    <property type="entry name" value="Metallo-hydrolase/oxidoreductase"/>
    <property type="match status" value="1"/>
</dbReference>
<dbReference type="InterPro" id="IPR001279">
    <property type="entry name" value="Metallo-B-lactamas"/>
</dbReference>
<organism evidence="2 3">
    <name type="scientific">Desulfococcus multivorans DSM 2059</name>
    <dbReference type="NCBI Taxonomy" id="1121405"/>
    <lineage>
        <taxon>Bacteria</taxon>
        <taxon>Pseudomonadati</taxon>
        <taxon>Thermodesulfobacteriota</taxon>
        <taxon>Desulfobacteria</taxon>
        <taxon>Desulfobacterales</taxon>
        <taxon>Desulfococcaceae</taxon>
        <taxon>Desulfococcus</taxon>
    </lineage>
</organism>
<protein>
    <submittedName>
        <fullName evidence="2">Beta-lactamase domain protein</fullName>
    </submittedName>
</protein>
<name>S7U5P5_DESML</name>
<dbReference type="eggNOG" id="COG2220">
    <property type="taxonomic scope" value="Bacteria"/>
</dbReference>
<dbReference type="SMART" id="SM00849">
    <property type="entry name" value="Lactamase_B"/>
    <property type="match status" value="1"/>
</dbReference>
<reference evidence="2 3" key="1">
    <citation type="journal article" date="2013" name="Genome Announc.">
        <title>Draft genome sequences for three mercury-methylating, sulfate-reducing bacteria.</title>
        <authorList>
            <person name="Brown S.D."/>
            <person name="Hurt R.A.Jr."/>
            <person name="Gilmour C.C."/>
            <person name="Elias D.A."/>
        </authorList>
    </citation>
    <scope>NUCLEOTIDE SEQUENCE [LARGE SCALE GENOMIC DNA]</scope>
    <source>
        <strain evidence="2 3">DSM 2059</strain>
    </source>
</reference>
<dbReference type="EMBL" id="ATHJ01000016">
    <property type="protein sequence ID" value="EPR44826.1"/>
    <property type="molecule type" value="Genomic_DNA"/>
</dbReference>
<dbReference type="InterPro" id="IPR036866">
    <property type="entry name" value="RibonucZ/Hydroxyglut_hydro"/>
</dbReference>
<dbReference type="PANTHER" id="PTHR43546">
    <property type="entry name" value="UPF0173 METAL-DEPENDENT HYDROLASE MJ1163-RELATED"/>
    <property type="match status" value="1"/>
</dbReference>